<proteinExistence type="predicted"/>
<keyword evidence="1" id="KW-0802">TPR repeat</keyword>
<evidence type="ECO:0000256" key="1">
    <source>
        <dbReference type="PROSITE-ProRule" id="PRU00339"/>
    </source>
</evidence>
<sequence length="192" mass="22676">MKYFYLLLIVISLISCSEEPKSEYNPKAIELNEKALNLSLNCKYDSALLLYDKAIEIDERYHVPHSNKVTIYLHQKEYDKALYESEIVIKKKPDLAEAWFFSGLLNEQQGNSKKAMTYYRKSIAIYTARINNPEKKKYINANKLNRALAKKFVNDRSYMKDFEELRDDENYSMLIDQFKDKSKAEIIKELTK</sequence>
<gene>
    <name evidence="2" type="ORF">BXY64_2182</name>
</gene>
<keyword evidence="3" id="KW-1185">Reference proteome</keyword>
<dbReference type="InterPro" id="IPR011990">
    <property type="entry name" value="TPR-like_helical_dom_sf"/>
</dbReference>
<dbReference type="RefSeq" id="WP_120239961.1">
    <property type="nucleotide sequence ID" value="NZ_RAPQ01000009.1"/>
</dbReference>
<dbReference type="Gene3D" id="1.25.40.10">
    <property type="entry name" value="Tetratricopeptide repeat domain"/>
    <property type="match status" value="1"/>
</dbReference>
<comment type="caution">
    <text evidence="2">The sequence shown here is derived from an EMBL/GenBank/DDBJ whole genome shotgun (WGS) entry which is preliminary data.</text>
</comment>
<dbReference type="EMBL" id="RAPQ01000009">
    <property type="protein sequence ID" value="RKE02101.1"/>
    <property type="molecule type" value="Genomic_DNA"/>
</dbReference>
<feature type="repeat" description="TPR" evidence="1">
    <location>
        <begin position="96"/>
        <end position="129"/>
    </location>
</feature>
<dbReference type="PROSITE" id="PS51257">
    <property type="entry name" value="PROKAR_LIPOPROTEIN"/>
    <property type="match status" value="1"/>
</dbReference>
<dbReference type="AlphaFoldDB" id="A0A419X307"/>
<protein>
    <submittedName>
        <fullName evidence="2">Uncharacterized protein</fullName>
    </submittedName>
</protein>
<dbReference type="PROSITE" id="PS50005">
    <property type="entry name" value="TPR"/>
    <property type="match status" value="1"/>
</dbReference>
<accession>A0A419X307</accession>
<dbReference type="Pfam" id="PF13181">
    <property type="entry name" value="TPR_8"/>
    <property type="match status" value="1"/>
</dbReference>
<dbReference type="OrthoDB" id="1149028at2"/>
<evidence type="ECO:0000313" key="3">
    <source>
        <dbReference type="Proteomes" id="UP000284531"/>
    </source>
</evidence>
<reference evidence="2 3" key="1">
    <citation type="submission" date="2018-09" db="EMBL/GenBank/DDBJ databases">
        <title>Genomic Encyclopedia of Archaeal and Bacterial Type Strains, Phase II (KMG-II): from individual species to whole genera.</title>
        <authorList>
            <person name="Goeker M."/>
        </authorList>
    </citation>
    <scope>NUCLEOTIDE SEQUENCE [LARGE SCALE GENOMIC DNA]</scope>
    <source>
        <strain evidence="2 3">DSM 21950</strain>
    </source>
</reference>
<organism evidence="2 3">
    <name type="scientific">Marinifilum flexuosum</name>
    <dbReference type="NCBI Taxonomy" id="1117708"/>
    <lineage>
        <taxon>Bacteria</taxon>
        <taxon>Pseudomonadati</taxon>
        <taxon>Bacteroidota</taxon>
        <taxon>Bacteroidia</taxon>
        <taxon>Marinilabiliales</taxon>
        <taxon>Marinifilaceae</taxon>
    </lineage>
</organism>
<name>A0A419X307_9BACT</name>
<dbReference type="InterPro" id="IPR019734">
    <property type="entry name" value="TPR_rpt"/>
</dbReference>
<evidence type="ECO:0000313" key="2">
    <source>
        <dbReference type="EMBL" id="RKE02101.1"/>
    </source>
</evidence>
<dbReference type="Proteomes" id="UP000284531">
    <property type="component" value="Unassembled WGS sequence"/>
</dbReference>
<dbReference type="SMART" id="SM00028">
    <property type="entry name" value="TPR"/>
    <property type="match status" value="3"/>
</dbReference>
<dbReference type="SUPFAM" id="SSF48452">
    <property type="entry name" value="TPR-like"/>
    <property type="match status" value="1"/>
</dbReference>